<dbReference type="EMBL" id="OL634959">
    <property type="protein sequence ID" value="UMO77822.1"/>
    <property type="molecule type" value="Genomic_DNA"/>
</dbReference>
<proteinExistence type="predicted"/>
<evidence type="ECO:0000313" key="2">
    <source>
        <dbReference type="Proteomes" id="UP001061889"/>
    </source>
</evidence>
<organism evidence="1 2">
    <name type="scientific">Bacteriophage Phi NF-1</name>
    <dbReference type="NCBI Taxonomy" id="2900273"/>
    <lineage>
        <taxon>Viruses</taxon>
        <taxon>Duplodnaviria</taxon>
        <taxon>Heunggongvirae</taxon>
        <taxon>Uroviricota</taxon>
        <taxon>Caudoviricetes</taxon>
        <taxon>Autographivirales</taxon>
        <taxon>Autoscriptoviridae</taxon>
        <taxon>Catalonvirus</taxon>
        <taxon>Catalonvirus NF1</taxon>
    </lineage>
</organism>
<keyword evidence="2" id="KW-1185">Reference proteome</keyword>
<reference evidence="1" key="1">
    <citation type="submission" date="2021-11" db="EMBL/GenBank/DDBJ databases">
        <title>Phage-based biocontrol of nitrification in agricultural soil.</title>
        <authorList>
            <person name="Muniesa M."/>
            <person name="Quiros P."/>
            <person name="Salaet I."/>
        </authorList>
    </citation>
    <scope>NUCLEOTIDE SEQUENCE</scope>
</reference>
<accession>A0A976QWZ8</accession>
<evidence type="ECO:0000313" key="1">
    <source>
        <dbReference type="EMBL" id="UMO77822.1"/>
    </source>
</evidence>
<protein>
    <submittedName>
        <fullName evidence="1">Uncharacterized protein</fullName>
    </submittedName>
</protein>
<name>A0A976QWZ8_9CAUD</name>
<sequence>MEFQKPQQNDYEWLLDKITICMETGNYSAAKTILTEMNEDIPLEVKAVKQSILRDYGVKL</sequence>
<dbReference type="Proteomes" id="UP001061889">
    <property type="component" value="Segment"/>
</dbReference>